<dbReference type="KEGG" id="cohn:KCTCHS21_14420"/>
<dbReference type="Pfam" id="PF17481">
    <property type="entry name" value="Phage_sheath_domII"/>
    <property type="match status" value="1"/>
</dbReference>
<evidence type="ECO:0000259" key="4">
    <source>
        <dbReference type="Pfam" id="PF17482"/>
    </source>
</evidence>
<evidence type="ECO:0000313" key="6">
    <source>
        <dbReference type="EMBL" id="BBI32043.1"/>
    </source>
</evidence>
<evidence type="ECO:0008006" key="8">
    <source>
        <dbReference type="Google" id="ProtNLM"/>
    </source>
</evidence>
<dbReference type="Gene3D" id="3.30.1490.360">
    <property type="match status" value="1"/>
</dbReference>
<evidence type="ECO:0000259" key="3">
    <source>
        <dbReference type="Pfam" id="PF17481"/>
    </source>
</evidence>
<feature type="domain" description="Tail sheath protein C-terminal" evidence="4">
    <location>
        <begin position="336"/>
        <end position="437"/>
    </location>
</feature>
<dbReference type="Pfam" id="PF17482">
    <property type="entry name" value="Phage_sheath_1C"/>
    <property type="match status" value="1"/>
</dbReference>
<gene>
    <name evidence="6" type="ORF">KCTCHS21_14420</name>
</gene>
<feature type="domain" description="Tail sheath protein Gp18-like" evidence="5">
    <location>
        <begin position="33"/>
        <end position="90"/>
    </location>
</feature>
<feature type="domain" description="Tail sheath protein subtilisin-like" evidence="2">
    <location>
        <begin position="181"/>
        <end position="329"/>
    </location>
</feature>
<dbReference type="Proteomes" id="UP000289856">
    <property type="component" value="Chromosome"/>
</dbReference>
<name>A0A3T1D1Q7_9BACL</name>
<evidence type="ECO:0000313" key="7">
    <source>
        <dbReference type="Proteomes" id="UP000289856"/>
    </source>
</evidence>
<keyword evidence="7" id="KW-1185">Reference proteome</keyword>
<dbReference type="InterPro" id="IPR035326">
    <property type="entry name" value="Beta_sandwich_Seath"/>
</dbReference>
<dbReference type="EMBL" id="AP019400">
    <property type="protein sequence ID" value="BBI32043.1"/>
    <property type="molecule type" value="Genomic_DNA"/>
</dbReference>
<evidence type="ECO:0000259" key="5">
    <source>
        <dbReference type="Pfam" id="PF22671"/>
    </source>
</evidence>
<evidence type="ECO:0000256" key="1">
    <source>
        <dbReference type="ARBA" id="ARBA00008005"/>
    </source>
</evidence>
<organism evidence="6 7">
    <name type="scientific">Cohnella abietis</name>
    <dbReference type="NCBI Taxonomy" id="2507935"/>
    <lineage>
        <taxon>Bacteria</taxon>
        <taxon>Bacillati</taxon>
        <taxon>Bacillota</taxon>
        <taxon>Bacilli</taxon>
        <taxon>Bacillales</taxon>
        <taxon>Paenibacillaceae</taxon>
        <taxon>Cohnella</taxon>
    </lineage>
</organism>
<dbReference type="InterPro" id="IPR035089">
    <property type="entry name" value="Phage_sheath_subtilisin"/>
</dbReference>
<proteinExistence type="inferred from homology"/>
<dbReference type="AlphaFoldDB" id="A0A3T1D1Q7"/>
<accession>A0A3T1D1Q7</accession>
<reference evidence="6 7" key="1">
    <citation type="submission" date="2019-01" db="EMBL/GenBank/DDBJ databases">
        <title>Complete genome sequence of Cohnella hallensis HS21 isolated from Korean fir (Abies koreana) rhizospheric soil.</title>
        <authorList>
            <person name="Jiang L."/>
            <person name="Kang S.W."/>
            <person name="Kim S."/>
            <person name="Jung J."/>
            <person name="Kim C.Y."/>
            <person name="Kim D.H."/>
            <person name="Kim S.W."/>
            <person name="Lee J."/>
        </authorList>
    </citation>
    <scope>NUCLEOTIDE SEQUENCE [LARGE SCALE GENOMIC DNA]</scope>
    <source>
        <strain evidence="6 7">HS21</strain>
    </source>
</reference>
<protein>
    <recommendedName>
        <fullName evidence="8">Phage tail sheath protein</fullName>
    </recommendedName>
</protein>
<comment type="similarity">
    <text evidence="1">Belongs to the myoviridae tail sheath protein family.</text>
</comment>
<dbReference type="InterPro" id="IPR020287">
    <property type="entry name" value="Tail_sheath_C"/>
</dbReference>
<dbReference type="Gene3D" id="2.60.40.4290">
    <property type="match status" value="1"/>
</dbReference>
<dbReference type="Pfam" id="PF04984">
    <property type="entry name" value="Phage_sheath_1"/>
    <property type="match status" value="1"/>
</dbReference>
<dbReference type="RefSeq" id="WP_130606293.1">
    <property type="nucleotide sequence ID" value="NZ_AP019400.1"/>
</dbReference>
<dbReference type="Gene3D" id="3.30.360.90">
    <property type="match status" value="1"/>
</dbReference>
<dbReference type="Pfam" id="PF22671">
    <property type="entry name" value="Gp18_domIII_N"/>
    <property type="match status" value="1"/>
</dbReference>
<dbReference type="Gene3D" id="3.30.1370.220">
    <property type="match status" value="1"/>
</dbReference>
<dbReference type="Gene3D" id="3.40.50.11790">
    <property type="match status" value="1"/>
</dbReference>
<feature type="domain" description="Phage tail sheath protein-like beta-sandwich" evidence="3">
    <location>
        <begin position="93"/>
        <end position="179"/>
    </location>
</feature>
<dbReference type="OrthoDB" id="89060at2"/>
<dbReference type="InterPro" id="IPR054564">
    <property type="entry name" value="Gp18_domIII_N"/>
</dbReference>
<evidence type="ECO:0000259" key="2">
    <source>
        <dbReference type="Pfam" id="PF04984"/>
    </source>
</evidence>
<sequence>MAGGTWVSQNKIRPGVYINFVGDGGPLGTLGERGIAAIALILPWGPSQSIMQIEAGEDVFVLLGHDIAAKDLLLVKESLKQAKTLLLYRLNIGTKATATSGTLTITAKHGGIRGNDIKVVIQANLDDNAKFDVITKLDGVTKDKQVVANVAELVANDWVVFSGTATLTASAGIPLVGGANGAVVNGDHTGFLMALELLDFQTVAYTGADSVLKGIYSAYVKRLRDDEGKKVQAVVANYPAADHEGVISVKNGVILSDGTKLTAEQATAWVAAATAAASVASSLTFQGYDDAIDANPRYTNAQIEAALVAGEFLFTANRDRAIVEQDINTLTSFTPDKTRPFAKNRIIRVLDGIGNDFKRIYESFYIGKVDNNADGRNLLKSECINYLDALQQAAAIQNFESADVIVLPGADSDSVYVELHVQPVDAIEKVYMKVKVK</sequence>